<dbReference type="SUPFAM" id="SSF56112">
    <property type="entry name" value="Protein kinase-like (PK-like)"/>
    <property type="match status" value="1"/>
</dbReference>
<dbReference type="PANTHER" id="PTHR45832">
    <property type="entry name" value="SERINE/THREONINE-PROTEIN KINASE SAMKA-RELATED-RELATED"/>
    <property type="match status" value="1"/>
</dbReference>
<feature type="binding site" evidence="4">
    <location>
        <position position="39"/>
    </location>
    <ligand>
        <name>ATP</name>
        <dbReference type="ChEBI" id="CHEBI:30616"/>
    </ligand>
</feature>
<gene>
    <name evidence="7" type="primary">yabT</name>
    <name evidence="7" type="ORF">ERIC2_c39600</name>
</gene>
<keyword evidence="2 4" id="KW-0547">Nucleotide-binding</keyword>
<dbReference type="SMART" id="SM00220">
    <property type="entry name" value="S_TKc"/>
    <property type="match status" value="1"/>
</dbReference>
<dbReference type="InterPro" id="IPR000719">
    <property type="entry name" value="Prot_kinase_dom"/>
</dbReference>
<dbReference type="HOGENOM" id="CLU_074074_0_0_9"/>
<dbReference type="InterPro" id="IPR051931">
    <property type="entry name" value="PAK3-like"/>
</dbReference>
<dbReference type="KEGG" id="plv:ERIC2_c39600"/>
<accession>V9WD25</accession>
<comment type="similarity">
    <text evidence="1">Belongs to the protein kinase superfamily. STE Ser/Thr protein kinase family. STE20 subfamily.</text>
</comment>
<dbReference type="GO" id="GO:0004672">
    <property type="term" value="F:protein kinase activity"/>
    <property type="evidence" value="ECO:0007669"/>
    <property type="project" value="InterPro"/>
</dbReference>
<keyword evidence="5" id="KW-0812">Transmembrane</keyword>
<sequence>MTLKGKWNGRAYLVEKLLGAGANGQVMLVRSGQQRYAMKIGFDPLDHQSEVNALKEVSEKTTTFRGYLIDVDDAVIQGKETPFFVMKYIEGKPLLSFLADMGIDWIYMIGLQILKRLRDLHANGWIFGDLKIENMVVCGYGQAELIDFGGVTPKGKAVKQFTEMYDRGYWNAGERLAEEGYDLFSFAVMVILAVAGKNSLGDPALMLPQNRSIDMLEEVIKANPCLKKLSPFLLRALRGTFSGTREAVLLWKQLYAKPRNAVSSSHPSWVKVCFFVSLLMLGTTLYYFHLR</sequence>
<organism evidence="7 8">
    <name type="scientific">Paenibacillus larvae subsp. larvae DSM 25430</name>
    <dbReference type="NCBI Taxonomy" id="697284"/>
    <lineage>
        <taxon>Bacteria</taxon>
        <taxon>Bacillati</taxon>
        <taxon>Bacillota</taxon>
        <taxon>Bacilli</taxon>
        <taxon>Bacillales</taxon>
        <taxon>Paenibacillaceae</taxon>
        <taxon>Paenibacillus</taxon>
    </lineage>
</organism>
<evidence type="ECO:0000256" key="4">
    <source>
        <dbReference type="PROSITE-ProRule" id="PRU10141"/>
    </source>
</evidence>
<feature type="domain" description="Protein kinase" evidence="6">
    <location>
        <begin position="12"/>
        <end position="269"/>
    </location>
</feature>
<keyword evidence="3 4" id="KW-0067">ATP-binding</keyword>
<proteinExistence type="inferred from homology"/>
<keyword evidence="7" id="KW-0808">Transferase</keyword>
<dbReference type="EMBL" id="CP003355">
    <property type="protein sequence ID" value="AHD07625.1"/>
    <property type="molecule type" value="Genomic_DNA"/>
</dbReference>
<dbReference type="GO" id="GO:0005524">
    <property type="term" value="F:ATP binding"/>
    <property type="evidence" value="ECO:0007669"/>
    <property type="project" value="UniProtKB-UniRule"/>
</dbReference>
<feature type="transmembrane region" description="Helical" evidence="5">
    <location>
        <begin position="269"/>
        <end position="288"/>
    </location>
</feature>
<dbReference type="eggNOG" id="COG0515">
    <property type="taxonomic scope" value="Bacteria"/>
</dbReference>
<dbReference type="AlphaFoldDB" id="V9WD25"/>
<reference evidence="7 8" key="1">
    <citation type="journal article" date="2014" name="PLoS ONE">
        <title>How to Kill the Honey Bee Larva: Genomic Potential and Virulence Mechanisms of Paenibacillus larvae.</title>
        <authorList>
            <person name="Djukic M."/>
            <person name="Brzuszkiewicz E."/>
            <person name="Funfhaus A."/>
            <person name="Voss J."/>
            <person name="Gollnow K."/>
            <person name="Poppinga L."/>
            <person name="Liesegang H."/>
            <person name="Garcia-Gonzalez E."/>
            <person name="Genersch E."/>
            <person name="Daniel R."/>
        </authorList>
    </citation>
    <scope>NUCLEOTIDE SEQUENCE [LARGE SCALE GENOMIC DNA]</scope>
    <source>
        <strain evidence="7 8">DSM 25430</strain>
    </source>
</reference>
<dbReference type="PATRIC" id="fig|697284.3.peg.3712"/>
<dbReference type="Pfam" id="PF00069">
    <property type="entry name" value="Pkinase"/>
    <property type="match status" value="1"/>
</dbReference>
<evidence type="ECO:0000313" key="8">
    <source>
        <dbReference type="Proteomes" id="UP000029431"/>
    </source>
</evidence>
<keyword evidence="7" id="KW-0418">Kinase</keyword>
<protein>
    <submittedName>
        <fullName evidence="7">Putative serine/threonine-protein kinase YabT</fullName>
    </submittedName>
</protein>
<dbReference type="PROSITE" id="PS00107">
    <property type="entry name" value="PROTEIN_KINASE_ATP"/>
    <property type="match status" value="1"/>
</dbReference>
<dbReference type="InterPro" id="IPR017441">
    <property type="entry name" value="Protein_kinase_ATP_BS"/>
</dbReference>
<keyword evidence="5" id="KW-1133">Transmembrane helix</keyword>
<keyword evidence="8" id="KW-1185">Reference proteome</keyword>
<evidence type="ECO:0000256" key="2">
    <source>
        <dbReference type="ARBA" id="ARBA00022741"/>
    </source>
</evidence>
<evidence type="ECO:0000259" key="6">
    <source>
        <dbReference type="PROSITE" id="PS50011"/>
    </source>
</evidence>
<dbReference type="InterPro" id="IPR011009">
    <property type="entry name" value="Kinase-like_dom_sf"/>
</dbReference>
<evidence type="ECO:0000256" key="5">
    <source>
        <dbReference type="SAM" id="Phobius"/>
    </source>
</evidence>
<dbReference type="Gene3D" id="1.10.510.10">
    <property type="entry name" value="Transferase(Phosphotransferase) domain 1"/>
    <property type="match status" value="1"/>
</dbReference>
<dbReference type="PANTHER" id="PTHR45832:SF22">
    <property type="entry name" value="SERINE_THREONINE-PROTEIN KINASE SAMKA-RELATED"/>
    <property type="match status" value="1"/>
</dbReference>
<dbReference type="PROSITE" id="PS50011">
    <property type="entry name" value="PROTEIN_KINASE_DOM"/>
    <property type="match status" value="1"/>
</dbReference>
<evidence type="ECO:0000256" key="1">
    <source>
        <dbReference type="ARBA" id="ARBA00008874"/>
    </source>
</evidence>
<evidence type="ECO:0000256" key="3">
    <source>
        <dbReference type="ARBA" id="ARBA00022840"/>
    </source>
</evidence>
<keyword evidence="5" id="KW-0472">Membrane</keyword>
<dbReference type="Proteomes" id="UP000029431">
    <property type="component" value="Chromosome"/>
</dbReference>
<evidence type="ECO:0000313" key="7">
    <source>
        <dbReference type="EMBL" id="AHD07625.1"/>
    </source>
</evidence>
<name>V9WD25_9BACL</name>